<keyword evidence="5 7" id="KW-0694">RNA-binding</keyword>
<dbReference type="Gene3D" id="1.20.1390.10">
    <property type="entry name" value="PWI domain"/>
    <property type="match status" value="1"/>
</dbReference>
<dbReference type="Gene3D" id="4.10.1000.10">
    <property type="entry name" value="Zinc finger, CCCH-type"/>
    <property type="match status" value="1"/>
</dbReference>
<dbReference type="AlphaFoldDB" id="A0AAV9HPW9"/>
<accession>A0AAV9HPW9</accession>
<feature type="zinc finger region" description="C3H1-type" evidence="8">
    <location>
        <begin position="248"/>
        <end position="276"/>
    </location>
</feature>
<dbReference type="SUPFAM" id="SSF90229">
    <property type="entry name" value="CCCH zinc finger"/>
    <property type="match status" value="1"/>
</dbReference>
<evidence type="ECO:0000256" key="7">
    <source>
        <dbReference type="PROSITE-ProRule" id="PRU00176"/>
    </source>
</evidence>
<comment type="caution">
    <text evidence="12">The sequence shown here is derived from an EMBL/GenBank/DDBJ whole genome shotgun (WGS) entry which is preliminary data.</text>
</comment>
<organism evidence="12 13">
    <name type="scientific">Cladorrhinum samala</name>
    <dbReference type="NCBI Taxonomy" id="585594"/>
    <lineage>
        <taxon>Eukaryota</taxon>
        <taxon>Fungi</taxon>
        <taxon>Dikarya</taxon>
        <taxon>Ascomycota</taxon>
        <taxon>Pezizomycotina</taxon>
        <taxon>Sordariomycetes</taxon>
        <taxon>Sordariomycetidae</taxon>
        <taxon>Sordariales</taxon>
        <taxon>Podosporaceae</taxon>
        <taxon>Cladorrhinum</taxon>
    </lineage>
</organism>
<dbReference type="SUPFAM" id="SSF54928">
    <property type="entry name" value="RNA-binding domain, RBD"/>
    <property type="match status" value="1"/>
</dbReference>
<feature type="compositionally biased region" description="Polar residues" evidence="9">
    <location>
        <begin position="134"/>
        <end position="148"/>
    </location>
</feature>
<feature type="compositionally biased region" description="Basic and acidic residues" evidence="9">
    <location>
        <begin position="740"/>
        <end position="760"/>
    </location>
</feature>
<evidence type="ECO:0000256" key="4">
    <source>
        <dbReference type="ARBA" id="ARBA00022833"/>
    </source>
</evidence>
<dbReference type="GO" id="GO:0003723">
    <property type="term" value="F:RNA binding"/>
    <property type="evidence" value="ECO:0007669"/>
    <property type="project" value="UniProtKB-UniRule"/>
</dbReference>
<dbReference type="Pfam" id="PF00076">
    <property type="entry name" value="RRM_1"/>
    <property type="match status" value="1"/>
</dbReference>
<reference evidence="12" key="2">
    <citation type="submission" date="2023-06" db="EMBL/GenBank/DDBJ databases">
        <authorList>
            <consortium name="Lawrence Berkeley National Laboratory"/>
            <person name="Mondo S.J."/>
            <person name="Hensen N."/>
            <person name="Bonometti L."/>
            <person name="Westerberg I."/>
            <person name="Brannstrom I.O."/>
            <person name="Guillou S."/>
            <person name="Cros-Aarteil S."/>
            <person name="Calhoun S."/>
            <person name="Haridas S."/>
            <person name="Kuo A."/>
            <person name="Pangilinan J."/>
            <person name="Riley R."/>
            <person name="Labutti K."/>
            <person name="Andreopoulos B."/>
            <person name="Lipzen A."/>
            <person name="Chen C."/>
            <person name="Yanf M."/>
            <person name="Daum C."/>
            <person name="Ng V."/>
            <person name="Clum A."/>
            <person name="Steindorff A."/>
            <person name="Ohm R."/>
            <person name="Martin F."/>
            <person name="Silar P."/>
            <person name="Natvig D."/>
            <person name="Lalanne C."/>
            <person name="Gautier V."/>
            <person name="Ament-Velasquez S.L."/>
            <person name="Kruys A."/>
            <person name="Hutchinson M.I."/>
            <person name="Powell A.J."/>
            <person name="Barry K."/>
            <person name="Miller A.N."/>
            <person name="Grigoriev I.V."/>
            <person name="Debuchy R."/>
            <person name="Gladieux P."/>
            <person name="Thoren M.H."/>
            <person name="Johannesson H."/>
        </authorList>
    </citation>
    <scope>NUCLEOTIDE SEQUENCE</scope>
    <source>
        <strain evidence="12">PSN324</strain>
    </source>
</reference>
<feature type="region of interest" description="Disordered" evidence="9">
    <location>
        <begin position="280"/>
        <end position="308"/>
    </location>
</feature>
<feature type="compositionally biased region" description="Low complexity" evidence="9">
    <location>
        <begin position="93"/>
        <end position="118"/>
    </location>
</feature>
<dbReference type="PANTHER" id="PTHR14398:SF0">
    <property type="entry name" value="ZINC FINGER PROTEIN SWM"/>
    <property type="match status" value="1"/>
</dbReference>
<keyword evidence="3 8" id="KW-0863">Zinc-finger</keyword>
<feature type="region of interest" description="Disordered" evidence="9">
    <location>
        <begin position="326"/>
        <end position="352"/>
    </location>
</feature>
<evidence type="ECO:0000256" key="5">
    <source>
        <dbReference type="ARBA" id="ARBA00022884"/>
    </source>
</evidence>
<evidence type="ECO:0000256" key="2">
    <source>
        <dbReference type="ARBA" id="ARBA00022723"/>
    </source>
</evidence>
<keyword evidence="1" id="KW-0507">mRNA processing</keyword>
<dbReference type="EMBL" id="MU864967">
    <property type="protein sequence ID" value="KAK4462777.1"/>
    <property type="molecule type" value="Genomic_DNA"/>
</dbReference>
<keyword evidence="4 8" id="KW-0862">Zinc</keyword>
<dbReference type="InterPro" id="IPR035979">
    <property type="entry name" value="RBD_domain_sf"/>
</dbReference>
<dbReference type="InterPro" id="IPR012677">
    <property type="entry name" value="Nucleotide-bd_a/b_plait_sf"/>
</dbReference>
<dbReference type="SMART" id="SM00360">
    <property type="entry name" value="RRM"/>
    <property type="match status" value="1"/>
</dbReference>
<feature type="compositionally biased region" description="Basic residues" evidence="9">
    <location>
        <begin position="342"/>
        <end position="352"/>
    </location>
</feature>
<feature type="region of interest" description="Disordered" evidence="9">
    <location>
        <begin position="564"/>
        <end position="594"/>
    </location>
</feature>
<dbReference type="GO" id="GO:0005634">
    <property type="term" value="C:nucleus"/>
    <property type="evidence" value="ECO:0007669"/>
    <property type="project" value="TreeGrafter"/>
</dbReference>
<dbReference type="Gene3D" id="3.30.70.330">
    <property type="match status" value="1"/>
</dbReference>
<dbReference type="SUPFAM" id="SSF101233">
    <property type="entry name" value="PWI domain"/>
    <property type="match status" value="1"/>
</dbReference>
<feature type="domain" description="C3H1-type" evidence="11">
    <location>
        <begin position="248"/>
        <end position="276"/>
    </location>
</feature>
<name>A0AAV9HPW9_9PEZI</name>
<evidence type="ECO:0000256" key="3">
    <source>
        <dbReference type="ARBA" id="ARBA00022771"/>
    </source>
</evidence>
<dbReference type="InterPro" id="IPR036855">
    <property type="entry name" value="Znf_CCCH_sf"/>
</dbReference>
<dbReference type="InterPro" id="IPR045137">
    <property type="entry name" value="RBM26/27"/>
</dbReference>
<evidence type="ECO:0000313" key="12">
    <source>
        <dbReference type="EMBL" id="KAK4462777.1"/>
    </source>
</evidence>
<dbReference type="InterPro" id="IPR002483">
    <property type="entry name" value="PWI_dom"/>
</dbReference>
<feature type="compositionally biased region" description="Acidic residues" evidence="9">
    <location>
        <begin position="770"/>
        <end position="785"/>
    </location>
</feature>
<gene>
    <name evidence="12" type="ORF">QBC42DRAFT_346036</name>
</gene>
<dbReference type="InterPro" id="IPR000571">
    <property type="entry name" value="Znf_CCCH"/>
</dbReference>
<dbReference type="Proteomes" id="UP001321749">
    <property type="component" value="Unassembled WGS sequence"/>
</dbReference>
<dbReference type="Pfam" id="PF01480">
    <property type="entry name" value="PWI"/>
    <property type="match status" value="1"/>
</dbReference>
<keyword evidence="13" id="KW-1185">Reference proteome</keyword>
<comment type="function">
    <text evidence="6">May be involved in the turnover of nuclear polyadenylated (pA+) RNA.</text>
</comment>
<feature type="compositionally biased region" description="Gly residues" evidence="9">
    <location>
        <begin position="183"/>
        <end position="197"/>
    </location>
</feature>
<feature type="compositionally biased region" description="Low complexity" evidence="9">
    <location>
        <begin position="573"/>
        <end position="589"/>
    </location>
</feature>
<protein>
    <submittedName>
        <fullName evidence="12">RNA-binding protein 26</fullName>
    </submittedName>
</protein>
<sequence length="785" mass="88132">MLFPEEDAPVLKQWIVKRLENTSDADADVLADYVMELLRHDGGSDAVRKLLESEVPDFLKAEKDSTVFINDVFEAMKYRTYLPNAPPRPPKAQQQSQQQLMEQLRQQLSAQQAQSQQRHNQTGLPYDDGPAMSYAQQGQQQLPYSNGPGSRKRGYHDLDNPNAQQQNVAVAGNGRTFKQARRGGAGGGRGGRYGAGGDDPNNAPEFSAPQPSAVGYFDPQRAAADFMRQMTQMSQQMEFMAQQQNHNKKKKRRCRDYEKKGYCPRGIKCNFEHTTDDFPPISMPASAAQQQRQTWDQNEEYDPSNALVPPMFGSFPNAPFIFDGSSVGFDPSQHQQQQQHPKQQRANRNGHSKRAAFSLEGPVYDKSNTTIVIEKIPEEYCEEKHVRDFFSKFGKIQEITMHPYKHLAVVKYETWEEADAAYHSPKVIFENRFVKVFWHKESDESSEKPAKNGFSNGEEDVAPAPEIDLEEFIKQQEEKQKLHEEKKKHLEEIDRKRVELEKKRLELLEEQARAKVKLIAKLANKNKSGNADGAKAEDGADSEMTQTEKLRAQLAMMEEEARGLGLDPDNLPSEENGSSYYGSEGAYTPRGGGYRGRGRGRGLGAFAPRGRGGYHGGDVHAAYAAYSLDNRPKKVVVTGVDFTEGGRDEMLRQYLFGIGEFTDIQSTPASTEIAFKDRKTAEKFFNLVVLNGNTIGQIEGQVELAWASGSGSFSAATSGFNTPGGGNKNEDQEEGEVDESEHNDHDHGDEDVKITLDRSHAQQGRVQELNDMDYEVADEDDQWEY</sequence>
<keyword evidence="2 8" id="KW-0479">Metal-binding</keyword>
<feature type="domain" description="RRM" evidence="10">
    <location>
        <begin position="369"/>
        <end position="441"/>
    </location>
</feature>
<evidence type="ECO:0000313" key="13">
    <source>
        <dbReference type="Proteomes" id="UP001321749"/>
    </source>
</evidence>
<evidence type="ECO:0000256" key="1">
    <source>
        <dbReference type="ARBA" id="ARBA00022664"/>
    </source>
</evidence>
<dbReference type="PROSITE" id="PS50103">
    <property type="entry name" value="ZF_C3H1"/>
    <property type="match status" value="1"/>
</dbReference>
<feature type="region of interest" description="Disordered" evidence="9">
    <location>
        <begin position="81"/>
        <end position="209"/>
    </location>
</feature>
<proteinExistence type="predicted"/>
<dbReference type="Pfam" id="PF00642">
    <property type="entry name" value="zf-CCCH"/>
    <property type="match status" value="1"/>
</dbReference>
<evidence type="ECO:0000256" key="8">
    <source>
        <dbReference type="PROSITE-ProRule" id="PRU00723"/>
    </source>
</evidence>
<dbReference type="SMART" id="SM00356">
    <property type="entry name" value="ZnF_C3H1"/>
    <property type="match status" value="1"/>
</dbReference>
<dbReference type="GO" id="GO:0006397">
    <property type="term" value="P:mRNA processing"/>
    <property type="evidence" value="ECO:0007669"/>
    <property type="project" value="UniProtKB-KW"/>
</dbReference>
<dbReference type="PANTHER" id="PTHR14398">
    <property type="entry name" value="RNA RECOGNITION RRM/RNP DOMAIN"/>
    <property type="match status" value="1"/>
</dbReference>
<feature type="compositionally biased region" description="Polar residues" evidence="9">
    <location>
        <begin position="287"/>
        <end position="296"/>
    </location>
</feature>
<evidence type="ECO:0000259" key="10">
    <source>
        <dbReference type="PROSITE" id="PS50102"/>
    </source>
</evidence>
<evidence type="ECO:0000259" key="11">
    <source>
        <dbReference type="PROSITE" id="PS50103"/>
    </source>
</evidence>
<dbReference type="InterPro" id="IPR036483">
    <property type="entry name" value="PWI_dom_sf"/>
</dbReference>
<evidence type="ECO:0000256" key="9">
    <source>
        <dbReference type="SAM" id="MobiDB-lite"/>
    </source>
</evidence>
<feature type="region of interest" description="Disordered" evidence="9">
    <location>
        <begin position="526"/>
        <end position="545"/>
    </location>
</feature>
<dbReference type="GO" id="GO:0008270">
    <property type="term" value="F:zinc ion binding"/>
    <property type="evidence" value="ECO:0007669"/>
    <property type="project" value="UniProtKB-KW"/>
</dbReference>
<reference evidence="12" key="1">
    <citation type="journal article" date="2023" name="Mol. Phylogenet. Evol.">
        <title>Genome-scale phylogeny and comparative genomics of the fungal order Sordariales.</title>
        <authorList>
            <person name="Hensen N."/>
            <person name="Bonometti L."/>
            <person name="Westerberg I."/>
            <person name="Brannstrom I.O."/>
            <person name="Guillou S."/>
            <person name="Cros-Aarteil S."/>
            <person name="Calhoun S."/>
            <person name="Haridas S."/>
            <person name="Kuo A."/>
            <person name="Mondo S."/>
            <person name="Pangilinan J."/>
            <person name="Riley R."/>
            <person name="LaButti K."/>
            <person name="Andreopoulos B."/>
            <person name="Lipzen A."/>
            <person name="Chen C."/>
            <person name="Yan M."/>
            <person name="Daum C."/>
            <person name="Ng V."/>
            <person name="Clum A."/>
            <person name="Steindorff A."/>
            <person name="Ohm R.A."/>
            <person name="Martin F."/>
            <person name="Silar P."/>
            <person name="Natvig D.O."/>
            <person name="Lalanne C."/>
            <person name="Gautier V."/>
            <person name="Ament-Velasquez S.L."/>
            <person name="Kruys A."/>
            <person name="Hutchinson M.I."/>
            <person name="Powell A.J."/>
            <person name="Barry K."/>
            <person name="Miller A.N."/>
            <person name="Grigoriev I.V."/>
            <person name="Debuchy R."/>
            <person name="Gladieux P."/>
            <person name="Hiltunen Thoren M."/>
            <person name="Johannesson H."/>
        </authorList>
    </citation>
    <scope>NUCLEOTIDE SEQUENCE</scope>
    <source>
        <strain evidence="12">PSN324</strain>
    </source>
</reference>
<dbReference type="InterPro" id="IPR000504">
    <property type="entry name" value="RRM_dom"/>
</dbReference>
<dbReference type="CDD" id="cd12257">
    <property type="entry name" value="RRM1_RBM26_like"/>
    <property type="match status" value="1"/>
</dbReference>
<evidence type="ECO:0000256" key="6">
    <source>
        <dbReference type="ARBA" id="ARBA00043866"/>
    </source>
</evidence>
<dbReference type="PROSITE" id="PS50102">
    <property type="entry name" value="RRM"/>
    <property type="match status" value="1"/>
</dbReference>
<feature type="region of interest" description="Disordered" evidence="9">
    <location>
        <begin position="716"/>
        <end position="785"/>
    </location>
</feature>